<sequence length="149" mass="16732">MSPTSMYIAWGWKDIIPQLPALIHAFQTSEMNTPKMRRLCKFTALPEAMNNIGDRSDVYSFRIFLGTIITVKVSYETLDRLTARHTSLRCYRGLTSKDVRRVLESLVSELNTPTTPTTTPLLVTPSTSNSTSTLVLRDQFEALSGDLDS</sequence>
<protein>
    <submittedName>
        <fullName evidence="1">Uncharacterized protein</fullName>
    </submittedName>
</protein>
<dbReference type="AlphaFoldDB" id="A0A8T2GIE7"/>
<organism evidence="1 2">
    <name type="scientific">Arabidopsis thaliana x Arabidopsis arenosa</name>
    <dbReference type="NCBI Taxonomy" id="1240361"/>
    <lineage>
        <taxon>Eukaryota</taxon>
        <taxon>Viridiplantae</taxon>
        <taxon>Streptophyta</taxon>
        <taxon>Embryophyta</taxon>
        <taxon>Tracheophyta</taxon>
        <taxon>Spermatophyta</taxon>
        <taxon>Magnoliopsida</taxon>
        <taxon>eudicotyledons</taxon>
        <taxon>Gunneridae</taxon>
        <taxon>Pentapetalae</taxon>
        <taxon>rosids</taxon>
        <taxon>malvids</taxon>
        <taxon>Brassicales</taxon>
        <taxon>Brassicaceae</taxon>
        <taxon>Camelineae</taxon>
        <taxon>Arabidopsis</taxon>
    </lineage>
</organism>
<evidence type="ECO:0000313" key="1">
    <source>
        <dbReference type="EMBL" id="KAG7647087.1"/>
    </source>
</evidence>
<accession>A0A8T2GIE7</accession>
<name>A0A8T2GIE7_9BRAS</name>
<dbReference type="Proteomes" id="UP000694240">
    <property type="component" value="Chromosome 1"/>
</dbReference>
<proteinExistence type="predicted"/>
<dbReference type="EMBL" id="JAEFBK010000001">
    <property type="protein sequence ID" value="KAG7647087.1"/>
    <property type="molecule type" value="Genomic_DNA"/>
</dbReference>
<keyword evidence="2" id="KW-1185">Reference proteome</keyword>
<comment type="caution">
    <text evidence="1">The sequence shown here is derived from an EMBL/GenBank/DDBJ whole genome shotgun (WGS) entry which is preliminary data.</text>
</comment>
<gene>
    <name evidence="1" type="ORF">ISN45_At01g021570</name>
</gene>
<reference evidence="1 2" key="1">
    <citation type="submission" date="2020-12" db="EMBL/GenBank/DDBJ databases">
        <title>Concerted genomic and epigenomic changes stabilize Arabidopsis allopolyploids.</title>
        <authorList>
            <person name="Chen Z."/>
        </authorList>
    </citation>
    <scope>NUCLEOTIDE SEQUENCE [LARGE SCALE GENOMIC DNA]</scope>
    <source>
        <strain evidence="1">Allo738</strain>
        <tissue evidence="1">Leaf</tissue>
    </source>
</reference>
<evidence type="ECO:0000313" key="2">
    <source>
        <dbReference type="Proteomes" id="UP000694240"/>
    </source>
</evidence>